<dbReference type="Proteomes" id="UP000019335">
    <property type="component" value="Chromosome 4"/>
</dbReference>
<dbReference type="OrthoDB" id="417952at2759"/>
<gene>
    <name evidence="1" type="ORF">Naga_101190g4</name>
</gene>
<dbReference type="AlphaFoldDB" id="W7U7U3"/>
<keyword evidence="2" id="KW-1185">Reference proteome</keyword>
<name>W7U7U3_9STRA</name>
<evidence type="ECO:0000313" key="2">
    <source>
        <dbReference type="Proteomes" id="UP000019335"/>
    </source>
</evidence>
<proteinExistence type="predicted"/>
<evidence type="ECO:0000313" key="1">
    <source>
        <dbReference type="EMBL" id="EWM28906.1"/>
    </source>
</evidence>
<reference evidence="1 2" key="1">
    <citation type="journal article" date="2014" name="Mol. Plant">
        <title>Chromosome Scale Genome Assembly and Transcriptome Profiling of Nannochloropsis gaditana in Nitrogen Depletion.</title>
        <authorList>
            <person name="Corteggiani Carpinelli E."/>
            <person name="Telatin A."/>
            <person name="Vitulo N."/>
            <person name="Forcato C."/>
            <person name="D'Angelo M."/>
            <person name="Schiavon R."/>
            <person name="Vezzi A."/>
            <person name="Giacometti G.M."/>
            <person name="Morosinotto T."/>
            <person name="Valle G."/>
        </authorList>
    </citation>
    <scope>NUCLEOTIDE SEQUENCE [LARGE SCALE GENOMIC DNA]</scope>
    <source>
        <strain evidence="1 2">B-31</strain>
    </source>
</reference>
<protein>
    <submittedName>
        <fullName evidence="1">Uncharacterized protein</fullName>
    </submittedName>
</protein>
<accession>W7U7U3</accession>
<organism evidence="1 2">
    <name type="scientific">Nannochloropsis gaditana</name>
    <dbReference type="NCBI Taxonomy" id="72520"/>
    <lineage>
        <taxon>Eukaryota</taxon>
        <taxon>Sar</taxon>
        <taxon>Stramenopiles</taxon>
        <taxon>Ochrophyta</taxon>
        <taxon>Eustigmatophyceae</taxon>
        <taxon>Eustigmatales</taxon>
        <taxon>Monodopsidaceae</taxon>
        <taxon>Nannochloropsis</taxon>
    </lineage>
</organism>
<dbReference type="EMBL" id="AZIL01000247">
    <property type="protein sequence ID" value="EWM28906.1"/>
    <property type="molecule type" value="Genomic_DNA"/>
</dbReference>
<comment type="caution">
    <text evidence="1">The sequence shown here is derived from an EMBL/GenBank/DDBJ whole genome shotgun (WGS) entry which is preliminary data.</text>
</comment>
<sequence length="127" mass="14797">MRPSVPPPARLLWAFDFDGVLCHSAKELCMTGWVAARRFWPSEAHSWPDRPDPNILSSFATVRPVVETGWESMLITRALHEGEYSTETILKDYTASLRETLIKEYGEYPPEAYMETFRSVRQEWMNR</sequence>